<dbReference type="PANTHER" id="PTHR23005">
    <property type="entry name" value="RETINITIS PIGMENTOSA 1 PROTEIN"/>
    <property type="match status" value="1"/>
</dbReference>
<evidence type="ECO:0000256" key="3">
    <source>
        <dbReference type="ARBA" id="ARBA00022490"/>
    </source>
</evidence>
<evidence type="ECO:0000256" key="2">
    <source>
        <dbReference type="ARBA" id="ARBA00004504"/>
    </source>
</evidence>
<feature type="region of interest" description="Disordered" evidence="15">
    <location>
        <begin position="395"/>
        <end position="431"/>
    </location>
</feature>
<evidence type="ECO:0000259" key="16">
    <source>
        <dbReference type="PROSITE" id="PS50309"/>
    </source>
</evidence>
<dbReference type="GO" id="GO:0032391">
    <property type="term" value="C:photoreceptor connecting cilium"/>
    <property type="evidence" value="ECO:0007669"/>
    <property type="project" value="UniProtKB-ARBA"/>
</dbReference>
<feature type="region of interest" description="Disordered" evidence="15">
    <location>
        <begin position="1"/>
        <end position="25"/>
    </location>
</feature>
<keyword evidence="10" id="KW-0844">Vision</keyword>
<evidence type="ECO:0000256" key="1">
    <source>
        <dbReference type="ARBA" id="ARBA00004430"/>
    </source>
</evidence>
<feature type="domain" description="Doublecortin" evidence="16">
    <location>
        <begin position="158"/>
        <end position="237"/>
    </location>
</feature>
<dbReference type="GO" id="GO:0001917">
    <property type="term" value="C:photoreceptor inner segment"/>
    <property type="evidence" value="ECO:0007669"/>
    <property type="project" value="UniProtKB-ARBA"/>
</dbReference>
<dbReference type="Pfam" id="PF03607">
    <property type="entry name" value="DCX"/>
    <property type="match status" value="2"/>
</dbReference>
<dbReference type="Gene3D" id="3.10.20.230">
    <property type="entry name" value="Doublecortin domain"/>
    <property type="match status" value="2"/>
</dbReference>
<dbReference type="FunFam" id="3.10.20.230:FF:000007">
    <property type="entry name" value="Oxygen-regulated protein 1"/>
    <property type="match status" value="1"/>
</dbReference>
<comment type="function">
    <text evidence="11">Microtubule-associated protein regulating the stability and length of the microtubule-based axoneme of photoreceptors. Required for the differentiation of photoreceptor cells, it plays a role in the organization of the outer segment of rod and cone photoreceptors ensuring the correct orientation and higher-order stacking of outer segment disks along the photoreceptor axoneme.</text>
</comment>
<dbReference type="PROSITE" id="PS50309">
    <property type="entry name" value="DC"/>
    <property type="match status" value="2"/>
</dbReference>
<feature type="region of interest" description="Disordered" evidence="15">
    <location>
        <begin position="944"/>
        <end position="964"/>
    </location>
</feature>
<feature type="compositionally biased region" description="Basic and acidic residues" evidence="15">
    <location>
        <begin position="1434"/>
        <end position="1443"/>
    </location>
</feature>
<evidence type="ECO:0000256" key="13">
    <source>
        <dbReference type="ARBA" id="ARBA00046756"/>
    </source>
</evidence>
<evidence type="ECO:0000256" key="15">
    <source>
        <dbReference type="SAM" id="MobiDB-lite"/>
    </source>
</evidence>
<dbReference type="OrthoDB" id="1738954at2759"/>
<organism evidence="17 18">
    <name type="scientific">Enhydra lutris kenyoni</name>
    <name type="common">northern sea otter</name>
    <dbReference type="NCBI Taxonomy" id="391180"/>
    <lineage>
        <taxon>Eukaryota</taxon>
        <taxon>Metazoa</taxon>
        <taxon>Chordata</taxon>
        <taxon>Craniata</taxon>
        <taxon>Vertebrata</taxon>
        <taxon>Euteleostomi</taxon>
        <taxon>Mammalia</taxon>
        <taxon>Eutheria</taxon>
        <taxon>Laurasiatheria</taxon>
        <taxon>Carnivora</taxon>
        <taxon>Caniformia</taxon>
        <taxon>Musteloidea</taxon>
        <taxon>Mustelidae</taxon>
        <taxon>Lutrinae</taxon>
        <taxon>Enhydra</taxon>
    </lineage>
</organism>
<keyword evidence="3" id="KW-0963">Cytoplasm</keyword>
<comment type="subunit">
    <text evidence="13">Interacts (via the doublecortin domains) with microtubules. Interacts with RP1L1. Interacts with MAK.</text>
</comment>
<sequence>MGETSSTSISMIHRTSSEGQVPSPRHLSVMHPVVAKKISFYKSGDPQFGGVRVVVNPRSFKTFDALLDNLSRKVPLPFGVRNISTPRGRHSITRLEELEDGESYLCSHRRKVQPVDLDKARQRPRPWHSSRAISVQAHQAPPTSAAATAAPGMLRAPRKLLVFRNGDPKMRRVVVMNRRVTQSFQAFLQHLTEVMRFPVTKLYATDGRKVPSLQAVILSSGAVVAAGREPFKPGNYDIQKYLHSARLPGISHHVYAKGSARSESRKMRTHVPSSPKSQIYSVSSDKMHNNDCYSDQSFASENYLALEKNDSQNLLIYPSEDDIEKSIIFNQDGTMTVEMKVRFKIKQEETIKWTTVSRASLSHNNEKSEVGGFPGRTDDQFSGLKIAACSLSADVSSLEKDNNQEGSLAEDINTQMTDQETETCPSASWQNAAMDTNTIQETKDQAKHHFYRPPTPGPRRVRQKKSVRGSVTLVSETEVQEEMIYSEEKEDGENKSEYHMFTHSCSKMSSVSNKPVLVQIDNIEQMESSLERKKESKLLKSGAIRAGIVEITSQKMLEMSHNNGLLQTLSKNSIVEEGIVDSVTSDNKTSIKKLRPCGNTSDRCSPALADTTHSLSNNYGADRTISDTPASAGPSTATVRIDRVINEFAQCGVTKFPANEKQSSSYVASKKKMKSQQQMINSRYQDGKIATKRILSRSEKINTRGRIAQGIILEDSDSSLKEGILCEEDRHISDMVIQSNYCCSKSNLNPMNSKNFHVNKLNTLQNPKKFQGLLAKRKSRPVSLGGPTKREIGQDNKVFPHNELWCCKNNFEDQNLFYLFNFLEQKPSAVCGPQAQAEIASWYLRRMTKKSLVSKVNNSHITLKTQKKQKGDKLKSGTVVSKHVTTRANSLASLRKAVFPEDISHHSVQNYIQRWLQSINPHSALQPRKSAPTYKKARNVVSSNNNGFVRTNSHTSSGKGNNFVRESNKHITKSASLTENLGKRVGKSFDKDNSDDLSKDLGENEVESLNDACLFPLHENYALSQSAISDHNTKIQVCAEKLGPEVSLIYEEINLATKRRSVEAAIQVDLMEEDTPKDLLPVLLFRQLQALVHSIHKTQNGIIQMPGSLEDVPFPSPIYKSYTNVLLAWLLVLTLKGSINNFCQGDAHKTTNRASEILGLLEILKHTAITEEADDLKAAVANLVESTTNHFGLNEGEHDMVSGGLSANCSTLNIQRVPKCIENEKTQKISCLHGGFSGSEGCGPEVCVSELTCSSCKMCTVNKTYPPKATCNLSDNFCPRDGFTTDQASMNKACFLGEVCSLTDALSSHNACTHDENHSYETTCPVDETYIPNKACNTSNFLNSKENTCADNLELTEELERIDEVQKDLNILADPGCKHGFNILMSHQNTISLNHCGFPINETEPEFDKEHSSEAEFKIFSLKKFQGKNASISSDKEDSKTSEEPGSITSSMTSSERNISELESFEELENQDTNLFHTKVNAGEPATEELIQKELEASKNSELIEVSSGNISEEEKRNDVICEAISRKSATPPCLVFCYDSKQNVERELNEGETKMRVKMMVKHSEIGSYSESSLDFKNCFTRPVTSDGSEFRLDSENEQPYKTSSDGPNGGCEEIAEEKEYNKGFVKRTIEKLHGKGEIIKPSFFSGSVHRSQVCPYNSMEFQWARKAGLYDSEGQSFGSSEQVSSSSSMLQKFPEEDQDKCDVRASYHGGDIGHGTKQNNHNRIVRDTEEGVVIDKGKWLLKENHLLRLSSPENSGLYGNEDTTSVDTLLNNGNEVPYSHFGNLAPGPNMAELSSSELEELTQPLELKCSYFNMPHCSDSEPFGEDLLDIQNKTSAKERIPDHHTEEKASHKSERVCTSVTQVFMSAGNKVHPVSDDTIKNQPLPINNVIRGALQEGDSLDKLYAICGQHCPILTVIIQPINEEDRGFVYCKDSDIENFLGLHLWMKIHPHLLQSDKTIFRDENKQVRGRETFIDNASDDTFDQLYFNNTFDLMDKRKLRKLKGINSLSLEEENNLKKFQLYLKKKFCVNFLHISLLVVDDVNSNTQDGTNKTNEIFEVVDENNNLLNYRFQNSLTNLNQVVRENSNYHFSFEMHDQTCLFYQVETSLNISNRNVLEIFYIFEDENLFLWEEENQFDLENSDEQDL</sequence>
<evidence type="ECO:0000256" key="5">
    <source>
        <dbReference type="ARBA" id="ARBA00022737"/>
    </source>
</evidence>
<dbReference type="InterPro" id="IPR036572">
    <property type="entry name" value="Doublecortin_dom_sf"/>
</dbReference>
<feature type="region of interest" description="Disordered" evidence="15">
    <location>
        <begin position="448"/>
        <end position="468"/>
    </location>
</feature>
<evidence type="ECO:0000256" key="9">
    <source>
        <dbReference type="ARBA" id="ARBA00023273"/>
    </source>
</evidence>
<feature type="compositionally biased region" description="Polar residues" evidence="15">
    <location>
        <begin position="412"/>
        <end position="431"/>
    </location>
</feature>
<feature type="region of interest" description="Disordered" evidence="15">
    <location>
        <begin position="1676"/>
        <end position="1697"/>
    </location>
</feature>
<evidence type="ECO:0000256" key="14">
    <source>
        <dbReference type="ARBA" id="ARBA00076146"/>
    </source>
</evidence>
<keyword evidence="17" id="KW-1185">Reference proteome</keyword>
<dbReference type="PANTHER" id="PTHR23005:SF4">
    <property type="entry name" value="OXYGEN-REGULATED PROTEIN 1"/>
    <property type="match status" value="1"/>
</dbReference>
<dbReference type="InterPro" id="IPR003533">
    <property type="entry name" value="Doublecortin_dom"/>
</dbReference>
<feature type="region of interest" description="Disordered" evidence="15">
    <location>
        <begin position="258"/>
        <end position="281"/>
    </location>
</feature>
<keyword evidence="6" id="KW-0970">Cilium biogenesis/degradation</keyword>
<feature type="compositionally biased region" description="Low complexity" evidence="15">
    <location>
        <begin position="1676"/>
        <end position="1690"/>
    </location>
</feature>
<evidence type="ECO:0000313" key="18">
    <source>
        <dbReference type="RefSeq" id="XP_022371329.1"/>
    </source>
</evidence>
<feature type="compositionally biased region" description="Polar residues" evidence="15">
    <location>
        <begin position="944"/>
        <end position="960"/>
    </location>
</feature>
<feature type="compositionally biased region" description="Polar residues" evidence="15">
    <location>
        <begin position="1447"/>
        <end position="1457"/>
    </location>
</feature>
<name>A0A2Y9KIQ3_ENHLU</name>
<comment type="subcellular location">
    <subcellularLocation>
        <location evidence="2">Cell projection</location>
        <location evidence="2">Cilium</location>
        <location evidence="2">Photoreceptor outer segment</location>
    </subcellularLocation>
    <subcellularLocation>
        <location evidence="1">Cytoplasm</location>
        <location evidence="1">Cytoskeleton</location>
        <location evidence="1">Cilium axoneme</location>
    </subcellularLocation>
</comment>
<evidence type="ECO:0000256" key="6">
    <source>
        <dbReference type="ARBA" id="ARBA00022794"/>
    </source>
</evidence>
<gene>
    <name evidence="18" type="primary">LOC111155458</name>
</gene>
<evidence type="ECO:0000256" key="12">
    <source>
        <dbReference type="ARBA" id="ARBA00044186"/>
    </source>
</evidence>
<keyword evidence="4" id="KW-0716">Sensory transduction</keyword>
<dbReference type="CTD" id="6101"/>
<proteinExistence type="predicted"/>
<feature type="region of interest" description="Disordered" evidence="15">
    <location>
        <begin position="1431"/>
        <end position="1459"/>
    </location>
</feature>
<dbReference type="GO" id="GO:0035556">
    <property type="term" value="P:intracellular signal transduction"/>
    <property type="evidence" value="ECO:0007669"/>
    <property type="project" value="InterPro"/>
</dbReference>
<evidence type="ECO:0000256" key="4">
    <source>
        <dbReference type="ARBA" id="ARBA00022606"/>
    </source>
</evidence>
<accession>A0A2Y9KIQ3</accession>
<dbReference type="SMART" id="SM00537">
    <property type="entry name" value="DCX"/>
    <property type="match status" value="2"/>
</dbReference>
<feature type="compositionally biased region" description="Polar residues" evidence="15">
    <location>
        <begin position="1599"/>
        <end position="1608"/>
    </location>
</feature>
<evidence type="ECO:0000256" key="8">
    <source>
        <dbReference type="ARBA" id="ARBA00023212"/>
    </source>
</evidence>
<feature type="region of interest" description="Disordered" evidence="15">
    <location>
        <begin position="1588"/>
        <end position="1611"/>
    </location>
</feature>
<keyword evidence="5" id="KW-0677">Repeat</keyword>
<dbReference type="GO" id="GO:0007601">
    <property type="term" value="P:visual perception"/>
    <property type="evidence" value="ECO:0007669"/>
    <property type="project" value="UniProtKB-KW"/>
</dbReference>
<dbReference type="FunFam" id="3.10.20.230:FF:000006">
    <property type="entry name" value="Oxygen-regulated protein 1"/>
    <property type="match status" value="1"/>
</dbReference>
<dbReference type="RefSeq" id="XP_022371329.1">
    <property type="nucleotide sequence ID" value="XM_022515621.1"/>
</dbReference>
<dbReference type="GO" id="GO:0060041">
    <property type="term" value="P:retina development in camera-type eye"/>
    <property type="evidence" value="ECO:0007669"/>
    <property type="project" value="TreeGrafter"/>
</dbReference>
<evidence type="ECO:0000313" key="17">
    <source>
        <dbReference type="Proteomes" id="UP000248482"/>
    </source>
</evidence>
<evidence type="ECO:0000256" key="10">
    <source>
        <dbReference type="ARBA" id="ARBA00023305"/>
    </source>
</evidence>
<evidence type="ECO:0000256" key="11">
    <source>
        <dbReference type="ARBA" id="ARBA00043933"/>
    </source>
</evidence>
<evidence type="ECO:0000256" key="7">
    <source>
        <dbReference type="ARBA" id="ARBA00023069"/>
    </source>
</evidence>
<feature type="compositionally biased region" description="Polar residues" evidence="15">
    <location>
        <begin position="271"/>
        <end position="281"/>
    </location>
</feature>
<feature type="compositionally biased region" description="Polar residues" evidence="15">
    <location>
        <begin position="1"/>
        <end position="20"/>
    </location>
</feature>
<dbReference type="Proteomes" id="UP000248482">
    <property type="component" value="Unplaced"/>
</dbReference>
<keyword evidence="8" id="KW-0206">Cytoskeleton</keyword>
<dbReference type="GO" id="GO:0005930">
    <property type="term" value="C:axoneme"/>
    <property type="evidence" value="ECO:0007669"/>
    <property type="project" value="UniProtKB-SubCell"/>
</dbReference>
<dbReference type="GO" id="GO:0009416">
    <property type="term" value="P:response to light stimulus"/>
    <property type="evidence" value="ECO:0007669"/>
    <property type="project" value="UniProtKB-ARBA"/>
</dbReference>
<keyword evidence="9" id="KW-0966">Cell projection</keyword>
<feature type="region of interest" description="Disordered" evidence="15">
    <location>
        <begin position="116"/>
        <end position="148"/>
    </location>
</feature>
<dbReference type="GO" id="GO:0001750">
    <property type="term" value="C:photoreceptor outer segment"/>
    <property type="evidence" value="ECO:0007669"/>
    <property type="project" value="UniProtKB-SubCell"/>
</dbReference>
<dbReference type="CDD" id="cd17145">
    <property type="entry name" value="DCX1_RP1"/>
    <property type="match status" value="1"/>
</dbReference>
<protein>
    <recommendedName>
        <fullName evidence="12">Oxygen-regulated protein 1</fullName>
    </recommendedName>
    <alternativeName>
        <fullName evidence="14">Retinitis pigmentosa RP1 protein homolog</fullName>
    </alternativeName>
</protein>
<dbReference type="GO" id="GO:0042461">
    <property type="term" value="P:photoreceptor cell development"/>
    <property type="evidence" value="ECO:0007669"/>
    <property type="project" value="TreeGrafter"/>
</dbReference>
<dbReference type="GeneID" id="111155458"/>
<keyword evidence="7" id="KW-0969">Cilium</keyword>
<feature type="domain" description="Doublecortin" evidence="16">
    <location>
        <begin position="36"/>
        <end position="118"/>
    </location>
</feature>
<dbReference type="GO" id="GO:0035082">
    <property type="term" value="P:axoneme assembly"/>
    <property type="evidence" value="ECO:0007669"/>
    <property type="project" value="TreeGrafter"/>
</dbReference>
<dbReference type="STRING" id="391180.A0A2Y9KIQ3"/>
<dbReference type="KEGG" id="elk:111155458"/>
<reference evidence="18" key="1">
    <citation type="submission" date="2025-08" db="UniProtKB">
        <authorList>
            <consortium name="RefSeq"/>
        </authorList>
    </citation>
    <scope>IDENTIFICATION</scope>
    <source>
        <tissue evidence="18">Blood</tissue>
    </source>
</reference>
<dbReference type="SUPFAM" id="SSF89837">
    <property type="entry name" value="Doublecortin (DC)"/>
    <property type="match status" value="2"/>
</dbReference>